<evidence type="ECO:0000256" key="2">
    <source>
        <dbReference type="ARBA" id="ARBA00023002"/>
    </source>
</evidence>
<dbReference type="InterPro" id="IPR050268">
    <property type="entry name" value="NADH-dep_flavin_reductase"/>
</dbReference>
<comment type="similarity">
    <text evidence="1">Belongs to the non-flavoprotein flavin reductase family.</text>
</comment>
<organism evidence="4 5">
    <name type="scientific">Gordonia humi</name>
    <dbReference type="NCBI Taxonomy" id="686429"/>
    <lineage>
        <taxon>Bacteria</taxon>
        <taxon>Bacillati</taxon>
        <taxon>Actinomycetota</taxon>
        <taxon>Actinomycetes</taxon>
        <taxon>Mycobacteriales</taxon>
        <taxon>Gordoniaceae</taxon>
        <taxon>Gordonia</taxon>
    </lineage>
</organism>
<dbReference type="PANTHER" id="PTHR30466">
    <property type="entry name" value="FLAVIN REDUCTASE"/>
    <property type="match status" value="1"/>
</dbReference>
<gene>
    <name evidence="4" type="ORF">BKA16_001466</name>
</gene>
<dbReference type="GO" id="GO:0010181">
    <property type="term" value="F:FMN binding"/>
    <property type="evidence" value="ECO:0007669"/>
    <property type="project" value="InterPro"/>
</dbReference>
<dbReference type="Proteomes" id="UP000551501">
    <property type="component" value="Unassembled WGS sequence"/>
</dbReference>
<evidence type="ECO:0000256" key="1">
    <source>
        <dbReference type="ARBA" id="ARBA00008898"/>
    </source>
</evidence>
<dbReference type="AlphaFoldDB" id="A0A840EX75"/>
<protein>
    <submittedName>
        <fullName evidence="4">Flavin reductase (DIM6/NTAB) family NADH-FMN oxidoreductase RutF</fullName>
    </submittedName>
</protein>
<name>A0A840EX75_9ACTN</name>
<dbReference type="Pfam" id="PF01613">
    <property type="entry name" value="Flavin_Reduct"/>
    <property type="match status" value="1"/>
</dbReference>
<dbReference type="InterPro" id="IPR002563">
    <property type="entry name" value="Flavin_Rdtase-like_dom"/>
</dbReference>
<evidence type="ECO:0000259" key="3">
    <source>
        <dbReference type="SMART" id="SM00903"/>
    </source>
</evidence>
<dbReference type="Gene3D" id="2.30.110.10">
    <property type="entry name" value="Electron Transport, Fmn-binding Protein, Chain A"/>
    <property type="match status" value="1"/>
</dbReference>
<evidence type="ECO:0000313" key="5">
    <source>
        <dbReference type="Proteomes" id="UP000551501"/>
    </source>
</evidence>
<proteinExistence type="inferred from homology"/>
<keyword evidence="5" id="KW-1185">Reference proteome</keyword>
<sequence length="166" mass="17629">MNNSADSSMVQAFREVMAHVCTPVAVITAIDGDRAHGTTVSAFSSLSMNPPMMMVSLDRASDLLAIIRRTGGFGVNVLAHHQDAEALRFARKGDDEFEGIEWTTTSGVPRLTESSGWVACRAASFVDGGDHVVVFGDIVDADHATAEPLTYHARAFGTHVAADIAP</sequence>
<comment type="caution">
    <text evidence="4">The sequence shown here is derived from an EMBL/GenBank/DDBJ whole genome shotgun (WGS) entry which is preliminary data.</text>
</comment>
<dbReference type="RefSeq" id="WP_382426702.1">
    <property type="nucleotide sequence ID" value="NZ_BAABHL010000037.1"/>
</dbReference>
<dbReference type="GO" id="GO:0042602">
    <property type="term" value="F:riboflavin reductase (NADPH) activity"/>
    <property type="evidence" value="ECO:0007669"/>
    <property type="project" value="TreeGrafter"/>
</dbReference>
<accession>A0A840EX75</accession>
<evidence type="ECO:0000313" key="4">
    <source>
        <dbReference type="EMBL" id="MBB4134914.1"/>
    </source>
</evidence>
<feature type="domain" description="Flavin reductase like" evidence="3">
    <location>
        <begin position="17"/>
        <end position="158"/>
    </location>
</feature>
<reference evidence="4 5" key="1">
    <citation type="submission" date="2020-08" db="EMBL/GenBank/DDBJ databases">
        <title>Sequencing the genomes of 1000 actinobacteria strains.</title>
        <authorList>
            <person name="Klenk H.-P."/>
        </authorList>
    </citation>
    <scope>NUCLEOTIDE SEQUENCE [LARGE SCALE GENOMIC DNA]</scope>
    <source>
        <strain evidence="4 5">DSM 45298</strain>
    </source>
</reference>
<dbReference type="SUPFAM" id="SSF50475">
    <property type="entry name" value="FMN-binding split barrel"/>
    <property type="match status" value="1"/>
</dbReference>
<dbReference type="InterPro" id="IPR012349">
    <property type="entry name" value="Split_barrel_FMN-bd"/>
</dbReference>
<dbReference type="EMBL" id="JACIFP010000001">
    <property type="protein sequence ID" value="MBB4134914.1"/>
    <property type="molecule type" value="Genomic_DNA"/>
</dbReference>
<dbReference type="SMART" id="SM00903">
    <property type="entry name" value="Flavin_Reduct"/>
    <property type="match status" value="1"/>
</dbReference>
<keyword evidence="2" id="KW-0560">Oxidoreductase</keyword>
<dbReference type="PANTHER" id="PTHR30466:SF11">
    <property type="entry name" value="FLAVIN-DEPENDENT MONOOXYGENASE, REDUCTASE SUBUNIT HSAB"/>
    <property type="match status" value="1"/>
</dbReference>